<dbReference type="Proteomes" id="UP000011083">
    <property type="component" value="Unassembled WGS sequence"/>
</dbReference>
<dbReference type="InterPro" id="IPR003439">
    <property type="entry name" value="ABC_transporter-like_ATP-bd"/>
</dbReference>
<dbReference type="KEGG" id="acan:ACA1_090840"/>
<keyword evidence="1" id="KW-0677">Repeat</keyword>
<evidence type="ECO:0000313" key="4">
    <source>
        <dbReference type="Proteomes" id="UP000011083"/>
    </source>
</evidence>
<name>L8GHS5_ACACF</name>
<evidence type="ECO:0000256" key="1">
    <source>
        <dbReference type="ARBA" id="ARBA00022737"/>
    </source>
</evidence>
<dbReference type="GO" id="GO:0016887">
    <property type="term" value="F:ATP hydrolysis activity"/>
    <property type="evidence" value="ECO:0007669"/>
    <property type="project" value="InterPro"/>
</dbReference>
<dbReference type="STRING" id="1257118.L8GHS5"/>
<proteinExistence type="predicted"/>
<dbReference type="PANTHER" id="PTHR19211">
    <property type="entry name" value="ATP-BINDING TRANSPORT PROTEIN-RELATED"/>
    <property type="match status" value="1"/>
</dbReference>
<dbReference type="InterPro" id="IPR050611">
    <property type="entry name" value="ABCF"/>
</dbReference>
<keyword evidence="4" id="KW-1185">Reference proteome</keyword>
<dbReference type="GO" id="GO:0005524">
    <property type="term" value="F:ATP binding"/>
    <property type="evidence" value="ECO:0007669"/>
    <property type="project" value="InterPro"/>
</dbReference>
<accession>L8GHS5</accession>
<dbReference type="AlphaFoldDB" id="L8GHS5"/>
<dbReference type="SUPFAM" id="SSF52540">
    <property type="entry name" value="P-loop containing nucleoside triphosphate hydrolases"/>
    <property type="match status" value="1"/>
</dbReference>
<evidence type="ECO:0000313" key="3">
    <source>
        <dbReference type="EMBL" id="ELR12595.1"/>
    </source>
</evidence>
<dbReference type="Pfam" id="PF00005">
    <property type="entry name" value="ABC_tran"/>
    <property type="match status" value="1"/>
</dbReference>
<reference evidence="3 4" key="1">
    <citation type="journal article" date="2013" name="Genome Biol.">
        <title>Genome of Acanthamoeba castellanii highlights extensive lateral gene transfer and early evolution of tyrosine kinase signaling.</title>
        <authorList>
            <person name="Clarke M."/>
            <person name="Lohan A.J."/>
            <person name="Liu B."/>
            <person name="Lagkouvardos I."/>
            <person name="Roy S."/>
            <person name="Zafar N."/>
            <person name="Bertelli C."/>
            <person name="Schilde C."/>
            <person name="Kianianmomeni A."/>
            <person name="Burglin T.R."/>
            <person name="Frech C."/>
            <person name="Turcotte B."/>
            <person name="Kopec K.O."/>
            <person name="Synnott J.M."/>
            <person name="Choo C."/>
            <person name="Paponov I."/>
            <person name="Finkler A."/>
            <person name="Soon Heng Tan C."/>
            <person name="Hutchins A.P."/>
            <person name="Weinmeier T."/>
            <person name="Rattei T."/>
            <person name="Chu J.S."/>
            <person name="Gimenez G."/>
            <person name="Irimia M."/>
            <person name="Rigden D.J."/>
            <person name="Fitzpatrick D.A."/>
            <person name="Lorenzo-Morales J."/>
            <person name="Bateman A."/>
            <person name="Chiu C.H."/>
            <person name="Tang P."/>
            <person name="Hegemann P."/>
            <person name="Fromm H."/>
            <person name="Raoult D."/>
            <person name="Greub G."/>
            <person name="Miranda-Saavedra D."/>
            <person name="Chen N."/>
            <person name="Nash P."/>
            <person name="Ginger M.L."/>
            <person name="Horn M."/>
            <person name="Schaap P."/>
            <person name="Caler L."/>
            <person name="Loftus B."/>
        </authorList>
    </citation>
    <scope>NUCLEOTIDE SEQUENCE [LARGE SCALE GENOMIC DNA]</scope>
    <source>
        <strain evidence="3 4">Neff</strain>
    </source>
</reference>
<protein>
    <submittedName>
        <fullName evidence="3">ABC transporter family protein</fullName>
    </submittedName>
</protein>
<dbReference type="PANTHER" id="PTHR19211:SF14">
    <property type="entry name" value="ATP-BINDING CASSETTE SUB-FAMILY F MEMBER 1"/>
    <property type="match status" value="1"/>
</dbReference>
<gene>
    <name evidence="3" type="ORF">ACA1_090840</name>
</gene>
<dbReference type="RefSeq" id="XP_004334608.1">
    <property type="nucleotide sequence ID" value="XM_004334560.1"/>
</dbReference>
<evidence type="ECO:0000259" key="2">
    <source>
        <dbReference type="Pfam" id="PF00005"/>
    </source>
</evidence>
<dbReference type="VEuPathDB" id="AmoebaDB:ACA1_090840"/>
<dbReference type="EMBL" id="KB008103">
    <property type="protein sequence ID" value="ELR12595.1"/>
    <property type="molecule type" value="Genomic_DNA"/>
</dbReference>
<dbReference type="GeneID" id="14913370"/>
<organism evidence="3 4">
    <name type="scientific">Acanthamoeba castellanii (strain ATCC 30010 / Neff)</name>
    <dbReference type="NCBI Taxonomy" id="1257118"/>
    <lineage>
        <taxon>Eukaryota</taxon>
        <taxon>Amoebozoa</taxon>
        <taxon>Discosea</taxon>
        <taxon>Longamoebia</taxon>
        <taxon>Centramoebida</taxon>
        <taxon>Acanthamoebidae</taxon>
        <taxon>Acanthamoeba</taxon>
    </lineage>
</organism>
<sequence length="200" mass="21529">MLLGDEEDVAVTFVGEFHVSELGDTVFSGSNIELAVEDRLLLTHAHLSLQRGHRYGLIGENGAGKTTLLQALRAQIAQEDASFSVQYVGQTDAERNAACEQSTIAALAAALKTFPGAVVAVSHNCAFLLEVCKDLWVCEGGTLRVEKETDGCLFVDNFRAYAEQIVLKTEKEALHAMLRIRAARAAIVVQQPGATTSLLV</sequence>
<feature type="domain" description="ABC transporter" evidence="2">
    <location>
        <begin position="43"/>
        <end position="114"/>
    </location>
</feature>
<dbReference type="Gene3D" id="3.40.50.300">
    <property type="entry name" value="P-loop containing nucleotide triphosphate hydrolases"/>
    <property type="match status" value="2"/>
</dbReference>
<dbReference type="InterPro" id="IPR027417">
    <property type="entry name" value="P-loop_NTPase"/>
</dbReference>